<protein>
    <submittedName>
        <fullName evidence="3">Uncharacterized protein</fullName>
    </submittedName>
</protein>
<dbReference type="EMBL" id="CAJNIZ010044994">
    <property type="protein sequence ID" value="CAE7707468.1"/>
    <property type="molecule type" value="Genomic_DNA"/>
</dbReference>
<keyword evidence="2" id="KW-1133">Transmembrane helix</keyword>
<organism evidence="3 4">
    <name type="scientific">Symbiodinium pilosum</name>
    <name type="common">Dinoflagellate</name>
    <dbReference type="NCBI Taxonomy" id="2952"/>
    <lineage>
        <taxon>Eukaryota</taxon>
        <taxon>Sar</taxon>
        <taxon>Alveolata</taxon>
        <taxon>Dinophyceae</taxon>
        <taxon>Suessiales</taxon>
        <taxon>Symbiodiniaceae</taxon>
        <taxon>Symbiodinium</taxon>
    </lineage>
</organism>
<evidence type="ECO:0000256" key="1">
    <source>
        <dbReference type="SAM" id="MobiDB-lite"/>
    </source>
</evidence>
<sequence>MSTRALALKTSPSPSVKGGSRKGTRTGTKDSGALDSRSKASGSVMSDEHHIAKEGSNASDKFIVGIIGASLMIVQVVVLIAGLTTWLKVTNVDMERELLKASVDTV</sequence>
<evidence type="ECO:0000256" key="2">
    <source>
        <dbReference type="SAM" id="Phobius"/>
    </source>
</evidence>
<dbReference type="OrthoDB" id="448732at2759"/>
<accession>A0A812WXZ8</accession>
<evidence type="ECO:0000313" key="3">
    <source>
        <dbReference type="EMBL" id="CAE7707468.1"/>
    </source>
</evidence>
<feature type="transmembrane region" description="Helical" evidence="2">
    <location>
        <begin position="62"/>
        <end position="87"/>
    </location>
</feature>
<keyword evidence="2" id="KW-0472">Membrane</keyword>
<name>A0A812WXZ8_SYMPI</name>
<keyword evidence="4" id="KW-1185">Reference proteome</keyword>
<dbReference type="AlphaFoldDB" id="A0A812WXZ8"/>
<gene>
    <name evidence="3" type="ORF">SPIL2461_LOCUS19992</name>
</gene>
<feature type="region of interest" description="Disordered" evidence="1">
    <location>
        <begin position="1"/>
        <end position="52"/>
    </location>
</feature>
<keyword evidence="2" id="KW-0812">Transmembrane</keyword>
<evidence type="ECO:0000313" key="4">
    <source>
        <dbReference type="Proteomes" id="UP000649617"/>
    </source>
</evidence>
<comment type="caution">
    <text evidence="3">The sequence shown here is derived from an EMBL/GenBank/DDBJ whole genome shotgun (WGS) entry which is preliminary data.</text>
</comment>
<reference evidence="3" key="1">
    <citation type="submission" date="2021-02" db="EMBL/GenBank/DDBJ databases">
        <authorList>
            <person name="Dougan E. K."/>
            <person name="Rhodes N."/>
            <person name="Thang M."/>
            <person name="Chan C."/>
        </authorList>
    </citation>
    <scope>NUCLEOTIDE SEQUENCE</scope>
</reference>
<dbReference type="Proteomes" id="UP000649617">
    <property type="component" value="Unassembled WGS sequence"/>
</dbReference>
<proteinExistence type="predicted"/>